<dbReference type="Gene3D" id="3.30.70.360">
    <property type="match status" value="1"/>
</dbReference>
<dbReference type="PANTHER" id="PTHR11014:SF63">
    <property type="entry name" value="METALLOPEPTIDASE, PUTATIVE (AFU_ORTHOLOGUE AFUA_6G09600)-RELATED"/>
    <property type="match status" value="1"/>
</dbReference>
<keyword evidence="4" id="KW-1185">Reference proteome</keyword>
<feature type="binding site" evidence="1">
    <location>
        <position position="122"/>
    </location>
    <ligand>
        <name>Mn(2+)</name>
        <dbReference type="ChEBI" id="CHEBI:29035"/>
        <label>2</label>
    </ligand>
</feature>
<dbReference type="GO" id="GO:0016787">
    <property type="term" value="F:hydrolase activity"/>
    <property type="evidence" value="ECO:0007669"/>
    <property type="project" value="InterPro"/>
</dbReference>
<reference evidence="3 4" key="1">
    <citation type="submission" date="2016-02" db="EMBL/GenBank/DDBJ databases">
        <title>Corynebacterium glutamicum N24 whole genome sequencing project.</title>
        <authorList>
            <person name="Matsutani M."/>
            <person name="Nangtapong N."/>
            <person name="Yakushi T."/>
            <person name="Matsushita K."/>
        </authorList>
    </citation>
    <scope>NUCLEOTIDE SEQUENCE [LARGE SCALE GENOMIC DNA]</scope>
    <source>
        <strain evidence="3 4">N24</strain>
    </source>
</reference>
<dbReference type="Pfam" id="PF01546">
    <property type="entry name" value="Peptidase_M20"/>
    <property type="match status" value="1"/>
</dbReference>
<dbReference type="Proteomes" id="UP000218244">
    <property type="component" value="Chromosome"/>
</dbReference>
<dbReference type="KEGG" id="csur:N24_2159"/>
<dbReference type="InterPro" id="IPR017439">
    <property type="entry name" value="Amidohydrolase"/>
</dbReference>
<gene>
    <name evidence="3" type="ORF">N24_2159</name>
</gene>
<dbReference type="RefSeq" id="WP_096456886.1">
    <property type="nucleotide sequence ID" value="NZ_AP017369.1"/>
</dbReference>
<dbReference type="InterPro" id="IPR011650">
    <property type="entry name" value="Peptidase_M20_dimer"/>
</dbReference>
<dbReference type="NCBIfam" id="TIGR01891">
    <property type="entry name" value="amidohydrolases"/>
    <property type="match status" value="1"/>
</dbReference>
<dbReference type="PIRSF" id="PIRSF005962">
    <property type="entry name" value="Pept_M20D_amidohydro"/>
    <property type="match status" value="1"/>
</dbReference>
<sequence length="425" mass="46425">MSRISELLSNHGVDLSWQEAAYQDFHEHPELSGFESETADRIQKHLKRFDCEVIPNVGGYGILAVFRNSNNSTDVKDSGPVALMRADFDGLPVKELTGVPFASTRMRPHEGSNVHVMHACGHDVHVTALLGACAILDQRRDAWEGTFIALFQPSEENSQGANKMVAGGLVDLIPRPDVCFGQHVVPGAAGTVMSMPGGALAACDSIEIRIQGRSAHGSMPHNSIDPTFVAAMIVVRLQGIVGREVSPEDFAVISVGTLHSGNTNNTIPAQARLVLNCRFYNDKVKHKVYRAIERVVRAECMASGIEEEPVIEYFAHGDLTDNTPAVFETIRPVFDEVFGADSIDAYRWTASEDFPSIPKAFNSPYLYWTIGVTPRGLWEQAVENDRVALDVPANHMGNFLPDYEPTMHAATRAAAAALLTYLGKN</sequence>
<feature type="binding site" evidence="1">
    <location>
        <position position="156"/>
    </location>
    <ligand>
        <name>Mn(2+)</name>
        <dbReference type="ChEBI" id="CHEBI:29035"/>
        <label>2</label>
    </ligand>
</feature>
<accession>A0A160PTP5</accession>
<dbReference type="Gene3D" id="3.40.630.10">
    <property type="entry name" value="Zn peptidases"/>
    <property type="match status" value="1"/>
</dbReference>
<feature type="binding site" evidence="1">
    <location>
        <position position="183"/>
    </location>
    <ligand>
        <name>Mn(2+)</name>
        <dbReference type="ChEBI" id="CHEBI:29035"/>
        <label>2</label>
    </ligand>
</feature>
<dbReference type="GO" id="GO:0046872">
    <property type="term" value="F:metal ion binding"/>
    <property type="evidence" value="ECO:0007669"/>
    <property type="project" value="UniProtKB-KW"/>
</dbReference>
<dbReference type="InterPro" id="IPR002933">
    <property type="entry name" value="Peptidase_M20"/>
</dbReference>
<dbReference type="Pfam" id="PF07687">
    <property type="entry name" value="M20_dimer"/>
    <property type="match status" value="1"/>
</dbReference>
<dbReference type="AlphaFoldDB" id="A0A160PTP5"/>
<evidence type="ECO:0000259" key="2">
    <source>
        <dbReference type="Pfam" id="PF07687"/>
    </source>
</evidence>
<dbReference type="SUPFAM" id="SSF53187">
    <property type="entry name" value="Zn-dependent exopeptidases"/>
    <property type="match status" value="1"/>
</dbReference>
<comment type="cofactor">
    <cofactor evidence="1">
        <name>Mn(2+)</name>
        <dbReference type="ChEBI" id="CHEBI:29035"/>
    </cofactor>
    <text evidence="1">The Mn(2+) ion enhances activity.</text>
</comment>
<evidence type="ECO:0000313" key="4">
    <source>
        <dbReference type="Proteomes" id="UP000218244"/>
    </source>
</evidence>
<dbReference type="PANTHER" id="PTHR11014">
    <property type="entry name" value="PEPTIDASE M20 FAMILY MEMBER"/>
    <property type="match status" value="1"/>
</dbReference>
<keyword evidence="1" id="KW-0479">Metal-binding</keyword>
<dbReference type="InterPro" id="IPR036264">
    <property type="entry name" value="Bact_exopeptidase_dim_dom"/>
</dbReference>
<dbReference type="SUPFAM" id="SSF55031">
    <property type="entry name" value="Bacterial exopeptidase dimerisation domain"/>
    <property type="match status" value="1"/>
</dbReference>
<evidence type="ECO:0000256" key="1">
    <source>
        <dbReference type="PIRSR" id="PIRSR005962-1"/>
    </source>
</evidence>
<feature type="binding site" evidence="1">
    <location>
        <position position="120"/>
    </location>
    <ligand>
        <name>Mn(2+)</name>
        <dbReference type="ChEBI" id="CHEBI:29035"/>
        <label>2</label>
    </ligand>
</feature>
<protein>
    <submittedName>
        <fullName evidence="3">Peptidase</fullName>
    </submittedName>
</protein>
<feature type="domain" description="Peptidase M20 dimerisation" evidence="2">
    <location>
        <begin position="206"/>
        <end position="299"/>
    </location>
</feature>
<name>A0A160PTP5_9CORY</name>
<organism evidence="3 4">
    <name type="scientific">Corynebacterium suranareeae</name>
    <dbReference type="NCBI Taxonomy" id="2506452"/>
    <lineage>
        <taxon>Bacteria</taxon>
        <taxon>Bacillati</taxon>
        <taxon>Actinomycetota</taxon>
        <taxon>Actinomycetes</taxon>
        <taxon>Mycobacteriales</taxon>
        <taxon>Corynebacteriaceae</taxon>
        <taxon>Corynebacterium</taxon>
    </lineage>
</organism>
<keyword evidence="1" id="KW-0464">Manganese</keyword>
<evidence type="ECO:0000313" key="3">
    <source>
        <dbReference type="EMBL" id="BAU96421.1"/>
    </source>
</evidence>
<proteinExistence type="predicted"/>
<dbReference type="EMBL" id="AP017369">
    <property type="protein sequence ID" value="BAU96421.1"/>
    <property type="molecule type" value="Genomic_DNA"/>
</dbReference>